<dbReference type="InterPro" id="IPR036236">
    <property type="entry name" value="Znf_C2H2_sf"/>
</dbReference>
<keyword evidence="5" id="KW-0805">Transcription regulation</keyword>
<feature type="region of interest" description="Disordered" evidence="9">
    <location>
        <begin position="1"/>
        <end position="32"/>
    </location>
</feature>
<feature type="compositionally biased region" description="Acidic residues" evidence="9">
    <location>
        <begin position="1"/>
        <end position="17"/>
    </location>
</feature>
<dbReference type="PANTHER" id="PTHR46481">
    <property type="entry name" value="ZINC FINGER BED DOMAIN-CONTAINING PROTEIN 4"/>
    <property type="match status" value="1"/>
</dbReference>
<evidence type="ECO:0000313" key="12">
    <source>
        <dbReference type="Proteomes" id="UP000494163"/>
    </source>
</evidence>
<dbReference type="InterPro" id="IPR003656">
    <property type="entry name" value="Znf_BED"/>
</dbReference>
<dbReference type="Proteomes" id="UP000494163">
    <property type="component" value="Chromosome 3R"/>
</dbReference>
<evidence type="ECO:0000259" key="10">
    <source>
        <dbReference type="PROSITE" id="PS50808"/>
    </source>
</evidence>
<proteinExistence type="predicted"/>
<dbReference type="InterPro" id="IPR013087">
    <property type="entry name" value="Znf_C2H2_type"/>
</dbReference>
<keyword evidence="2" id="KW-0479">Metal-binding</keyword>
<dbReference type="GO" id="GO:0003677">
    <property type="term" value="F:DNA binding"/>
    <property type="evidence" value="ECO:0007669"/>
    <property type="project" value="InterPro"/>
</dbReference>
<feature type="domain" description="BED-type" evidence="10">
    <location>
        <begin position="95"/>
        <end position="146"/>
    </location>
</feature>
<dbReference type="OrthoDB" id="1607513at2759"/>
<feature type="compositionally biased region" description="Polar residues" evidence="9">
    <location>
        <begin position="18"/>
        <end position="30"/>
    </location>
</feature>
<keyword evidence="12" id="KW-1185">Reference proteome</keyword>
<dbReference type="OMA" id="FFAFCES"/>
<sequence>MKEENDSMGDTEPEDISENQNTIPQPQHQASQKRRHSYVWNYFTQVPEHLEVFRCKVCSETFGNKTANLGRHLQTVHGISDILQHRENSVRKGRPNRSFVWNFCTKLDEKRALCHLCKKVLYFGGGNTSNITKHLRRMHAEKIEEASKHIPGIGRSDADWIKRDRKSYIWNYCEKLSENSVMCNLCNRRMRFHGTANVITHLQRRHGIMGEDTVVKVEEGGSVQEAATSSTNEQITRSSRSSSNGCFAWRFMTRVSDETVRCLICLKDLSFQGTSNLQRHLHRMHNVVWNGSSSDESAATKLEQDSEITLLAFCEATNDATVWKCQMCDAHFEHNDNMEETVVKHMVRVHGAALRSEMDDYAPENEDETIHALYTNVLKEDTSAVNEHDGVQIEVANVEADEELYHAIIEEEDMHEIVEISDQVIEEDTYVDSASGYSVYPVDYESNESTDAQLVTTTIQADDTPAIRMLKEDLLRQQASYFSEKAAYYRMQKYLIAQQVRKERLQIEKLKSTHAVDNNIVS</sequence>
<evidence type="ECO:0000256" key="3">
    <source>
        <dbReference type="ARBA" id="ARBA00022771"/>
    </source>
</evidence>
<dbReference type="Gene3D" id="3.30.160.60">
    <property type="entry name" value="Classic Zinc Finger"/>
    <property type="match status" value="1"/>
</dbReference>
<evidence type="ECO:0000256" key="6">
    <source>
        <dbReference type="ARBA" id="ARBA00023163"/>
    </source>
</evidence>
<dbReference type="GO" id="GO:0009791">
    <property type="term" value="P:post-embryonic development"/>
    <property type="evidence" value="ECO:0007669"/>
    <property type="project" value="UniProtKB-ARBA"/>
</dbReference>
<feature type="domain" description="BED-type" evidence="10">
    <location>
        <begin position="34"/>
        <end position="77"/>
    </location>
</feature>
<keyword evidence="3 8" id="KW-0863">Zinc-finger</keyword>
<keyword evidence="7" id="KW-0539">Nucleus</keyword>
<evidence type="ECO:0000256" key="4">
    <source>
        <dbReference type="ARBA" id="ARBA00022833"/>
    </source>
</evidence>
<dbReference type="SUPFAM" id="SSF57667">
    <property type="entry name" value="beta-beta-alpha zinc fingers"/>
    <property type="match status" value="3"/>
</dbReference>
<dbReference type="Pfam" id="PF02892">
    <property type="entry name" value="zf-BED"/>
    <property type="match status" value="4"/>
</dbReference>
<accession>A0A0M4ENH4</accession>
<evidence type="ECO:0000256" key="9">
    <source>
        <dbReference type="SAM" id="MobiDB-lite"/>
    </source>
</evidence>
<dbReference type="SMART" id="SM00355">
    <property type="entry name" value="ZnF_C2H2"/>
    <property type="match status" value="5"/>
</dbReference>
<evidence type="ECO:0000256" key="8">
    <source>
        <dbReference type="PROSITE-ProRule" id="PRU00027"/>
    </source>
</evidence>
<dbReference type="InterPro" id="IPR052035">
    <property type="entry name" value="ZnF_BED_domain_contain"/>
</dbReference>
<feature type="domain" description="BED-type" evidence="10">
    <location>
        <begin position="164"/>
        <end position="213"/>
    </location>
</feature>
<reference evidence="11 12" key="1">
    <citation type="submission" date="2015-08" db="EMBL/GenBank/DDBJ databases">
        <title>Ancestral chromatin configuration constrains chromatin evolution on differentiating sex chromosomes in Drosophila.</title>
        <authorList>
            <person name="Zhou Q."/>
            <person name="Bachtrog D."/>
        </authorList>
    </citation>
    <scope>NUCLEOTIDE SEQUENCE [LARGE SCALE GENOMIC DNA]</scope>
    <source>
        <tissue evidence="11">Whole larvae</tissue>
    </source>
</reference>
<comment type="subcellular location">
    <subcellularLocation>
        <location evidence="1">Nucleus</location>
    </subcellularLocation>
</comment>
<evidence type="ECO:0000313" key="11">
    <source>
        <dbReference type="EMBL" id="ALC47165.1"/>
    </source>
</evidence>
<dbReference type="SMART" id="SM00614">
    <property type="entry name" value="ZnF_BED"/>
    <property type="match status" value="4"/>
</dbReference>
<evidence type="ECO:0000256" key="5">
    <source>
        <dbReference type="ARBA" id="ARBA00023015"/>
    </source>
</evidence>
<dbReference type="PANTHER" id="PTHR46481:SF10">
    <property type="entry name" value="ZINC FINGER BED DOMAIN-CONTAINING PROTEIN 39"/>
    <property type="match status" value="1"/>
</dbReference>
<dbReference type="GO" id="GO:0005634">
    <property type="term" value="C:nucleus"/>
    <property type="evidence" value="ECO:0007669"/>
    <property type="project" value="UniProtKB-SubCell"/>
</dbReference>
<dbReference type="EMBL" id="CP012526">
    <property type="protein sequence ID" value="ALC47165.1"/>
    <property type="molecule type" value="Genomic_DNA"/>
</dbReference>
<dbReference type="GO" id="GO:0008270">
    <property type="term" value="F:zinc ion binding"/>
    <property type="evidence" value="ECO:0007669"/>
    <property type="project" value="UniProtKB-KW"/>
</dbReference>
<evidence type="ECO:0000256" key="7">
    <source>
        <dbReference type="ARBA" id="ARBA00023242"/>
    </source>
</evidence>
<evidence type="ECO:0000256" key="1">
    <source>
        <dbReference type="ARBA" id="ARBA00004123"/>
    </source>
</evidence>
<keyword evidence="6" id="KW-0804">Transcription</keyword>
<name>A0A0M4ENH4_DROBS</name>
<organism evidence="11 12">
    <name type="scientific">Drosophila busckii</name>
    <name type="common">Fruit fly</name>
    <dbReference type="NCBI Taxonomy" id="30019"/>
    <lineage>
        <taxon>Eukaryota</taxon>
        <taxon>Metazoa</taxon>
        <taxon>Ecdysozoa</taxon>
        <taxon>Arthropoda</taxon>
        <taxon>Hexapoda</taxon>
        <taxon>Insecta</taxon>
        <taxon>Pterygota</taxon>
        <taxon>Neoptera</taxon>
        <taxon>Endopterygota</taxon>
        <taxon>Diptera</taxon>
        <taxon>Brachycera</taxon>
        <taxon>Muscomorpha</taxon>
        <taxon>Ephydroidea</taxon>
        <taxon>Drosophilidae</taxon>
        <taxon>Drosophila</taxon>
    </lineage>
</organism>
<dbReference type="AlphaFoldDB" id="A0A0M4ENH4"/>
<evidence type="ECO:0000256" key="2">
    <source>
        <dbReference type="ARBA" id="ARBA00022723"/>
    </source>
</evidence>
<dbReference type="PROSITE" id="PS50808">
    <property type="entry name" value="ZF_BED"/>
    <property type="match status" value="3"/>
</dbReference>
<protein>
    <submittedName>
        <fullName evidence="11">Maker224</fullName>
    </submittedName>
</protein>
<gene>
    <name evidence="11" type="ORF">Dbus_chr3Rg1915</name>
</gene>
<keyword evidence="4" id="KW-0862">Zinc</keyword>